<name>A0A7C8R7H4_ORBOL</name>
<dbReference type="Gene3D" id="1.10.8.10">
    <property type="entry name" value="DNA helicase RuvA subunit, C-terminal domain"/>
    <property type="match status" value="1"/>
</dbReference>
<feature type="compositionally biased region" description="Low complexity" evidence="1">
    <location>
        <begin position="291"/>
        <end position="306"/>
    </location>
</feature>
<evidence type="ECO:0000259" key="2">
    <source>
        <dbReference type="PROSITE" id="PS51140"/>
    </source>
</evidence>
<feature type="compositionally biased region" description="Low complexity" evidence="1">
    <location>
        <begin position="467"/>
        <end position="476"/>
    </location>
</feature>
<dbReference type="EMBL" id="JAABOJ010000040">
    <property type="protein sequence ID" value="KAF3275091.1"/>
    <property type="molecule type" value="Genomic_DNA"/>
</dbReference>
<sequence>MSGAADKDVPPVVPPKERSPSPDDGLLREEPLDEPTTTKPLKSTDVPTVTAPPAASQTVTAPPAPTVESVAEEGEEVPPPKPPRPVSKLEQNVATLAEAFPDIDVSVIKAVLTASGGRVEPAFNALLGMSDPSAAVEIEETPPPQPPRPRQQQQQPRDFRSSDHYNPANVYNDQAQPQTSTPASQMEADELYARQLAEHYGGLPRESRESRQGRGGYGNYPEQQHQQHQQQQRRRQHPQEEEDDRERSFFDDDLPVLRDNLKKGFLDTQTKFNKFLTDFSKKITGEEEEGQNQQQQQQQQQQQHYGAGRGQGQAQGQGQRSQQYPQRYSSRRSGEGYDADPEVIQGDFSHLELRDNSDEPRRRPLANPNLFGSNPTNPSGAPRKTVGFAEQSEEDLYRKPTITTTSNTNSSNPASATGPAPTTGSKWAPLATVDPTPISNDPFQLADSDDEHDNIQTTSTKTGPQETGTKNTTTTK</sequence>
<evidence type="ECO:0000256" key="1">
    <source>
        <dbReference type="SAM" id="MobiDB-lite"/>
    </source>
</evidence>
<gene>
    <name evidence="3" type="primary">CUE5</name>
    <name evidence="3" type="ORF">TWF970_007530</name>
</gene>
<dbReference type="SUPFAM" id="SSF46934">
    <property type="entry name" value="UBA-like"/>
    <property type="match status" value="1"/>
</dbReference>
<reference evidence="3 4" key="1">
    <citation type="submission" date="2020-01" db="EMBL/GenBank/DDBJ databases">
        <authorList>
            <person name="Palmer J.M."/>
        </authorList>
    </citation>
    <scope>NUCLEOTIDE SEQUENCE [LARGE SCALE GENOMIC DNA]</scope>
    <source>
        <strain evidence="3 4">TWF970</strain>
    </source>
</reference>
<proteinExistence type="predicted"/>
<feature type="compositionally biased region" description="Basic and acidic residues" evidence="1">
    <location>
        <begin position="1"/>
        <end position="30"/>
    </location>
</feature>
<dbReference type="FunFam" id="1.10.8.10:FF:000064">
    <property type="entry name" value="Similar to CUE domain-containing protein"/>
    <property type="match status" value="1"/>
</dbReference>
<feature type="region of interest" description="Disordered" evidence="1">
    <location>
        <begin position="1"/>
        <end position="89"/>
    </location>
</feature>
<feature type="region of interest" description="Disordered" evidence="1">
    <location>
        <begin position="283"/>
        <end position="476"/>
    </location>
</feature>
<dbReference type="Proteomes" id="UP000474640">
    <property type="component" value="Unassembled WGS sequence"/>
</dbReference>
<dbReference type="PANTHER" id="PTHR16461">
    <property type="entry name" value="TOLL-INTERACTING PROTEIN"/>
    <property type="match status" value="1"/>
</dbReference>
<accession>A0A7C8R7H4</accession>
<protein>
    <submittedName>
        <fullName evidence="3">Ubiquitin-binding protein cue5</fullName>
    </submittedName>
</protein>
<dbReference type="CDD" id="cd14372">
    <property type="entry name" value="CUE_Cue5p_like"/>
    <property type="match status" value="1"/>
</dbReference>
<dbReference type="InterPro" id="IPR003892">
    <property type="entry name" value="CUE"/>
</dbReference>
<feature type="compositionally biased region" description="Low complexity" evidence="1">
    <location>
        <begin position="316"/>
        <end position="328"/>
    </location>
</feature>
<dbReference type="GO" id="GO:0005737">
    <property type="term" value="C:cytoplasm"/>
    <property type="evidence" value="ECO:0007669"/>
    <property type="project" value="TreeGrafter"/>
</dbReference>
<dbReference type="SMART" id="SM00546">
    <property type="entry name" value="CUE"/>
    <property type="match status" value="1"/>
</dbReference>
<dbReference type="GO" id="GO:0031624">
    <property type="term" value="F:ubiquitin conjugating enzyme binding"/>
    <property type="evidence" value="ECO:0007669"/>
    <property type="project" value="TreeGrafter"/>
</dbReference>
<feature type="compositionally biased region" description="Polar residues" evidence="1">
    <location>
        <begin position="35"/>
        <end position="47"/>
    </location>
</feature>
<feature type="compositionally biased region" description="Basic and acidic residues" evidence="1">
    <location>
        <begin position="349"/>
        <end position="362"/>
    </location>
</feature>
<evidence type="ECO:0000313" key="4">
    <source>
        <dbReference type="Proteomes" id="UP000474640"/>
    </source>
</evidence>
<organism evidence="3 4">
    <name type="scientific">Orbilia oligospora</name>
    <name type="common">Nematode-trapping fungus</name>
    <name type="synonym">Arthrobotrys oligospora</name>
    <dbReference type="NCBI Taxonomy" id="2813651"/>
    <lineage>
        <taxon>Eukaryota</taxon>
        <taxon>Fungi</taxon>
        <taxon>Dikarya</taxon>
        <taxon>Ascomycota</taxon>
        <taxon>Pezizomycotina</taxon>
        <taxon>Orbiliomycetes</taxon>
        <taxon>Orbiliales</taxon>
        <taxon>Orbiliaceae</taxon>
        <taxon>Orbilia</taxon>
    </lineage>
</organism>
<feature type="compositionally biased region" description="Basic and acidic residues" evidence="1">
    <location>
        <begin position="245"/>
        <end position="256"/>
    </location>
</feature>
<feature type="compositionally biased region" description="Low complexity" evidence="1">
    <location>
        <begin position="400"/>
        <end position="417"/>
    </location>
</feature>
<dbReference type="OrthoDB" id="9942608at2759"/>
<dbReference type="InterPro" id="IPR041807">
    <property type="entry name" value="Cue5/Don1_CUE"/>
</dbReference>
<feature type="compositionally biased region" description="Polar residues" evidence="1">
    <location>
        <begin position="169"/>
        <end position="184"/>
    </location>
</feature>
<dbReference type="PROSITE" id="PS51140">
    <property type="entry name" value="CUE"/>
    <property type="match status" value="1"/>
</dbReference>
<dbReference type="GO" id="GO:0043130">
    <property type="term" value="F:ubiquitin binding"/>
    <property type="evidence" value="ECO:0007669"/>
    <property type="project" value="InterPro"/>
</dbReference>
<dbReference type="AlphaFoldDB" id="A0A7C8R7H4"/>
<feature type="compositionally biased region" description="Polar residues" evidence="1">
    <location>
        <begin position="370"/>
        <end position="379"/>
    </location>
</feature>
<feature type="compositionally biased region" description="Low complexity" evidence="1">
    <location>
        <begin position="221"/>
        <end position="230"/>
    </location>
</feature>
<dbReference type="GO" id="GO:0006511">
    <property type="term" value="P:ubiquitin-dependent protein catabolic process"/>
    <property type="evidence" value="ECO:0007669"/>
    <property type="project" value="TreeGrafter"/>
</dbReference>
<feature type="compositionally biased region" description="Polar residues" evidence="1">
    <location>
        <begin position="455"/>
        <end position="466"/>
    </location>
</feature>
<dbReference type="Pfam" id="PF02845">
    <property type="entry name" value="CUE"/>
    <property type="match status" value="1"/>
</dbReference>
<comment type="caution">
    <text evidence="3">The sequence shown here is derived from an EMBL/GenBank/DDBJ whole genome shotgun (WGS) entry which is preliminary data.</text>
</comment>
<feature type="region of interest" description="Disordered" evidence="1">
    <location>
        <begin position="133"/>
        <end position="256"/>
    </location>
</feature>
<evidence type="ECO:0000313" key="3">
    <source>
        <dbReference type="EMBL" id="KAF3275091.1"/>
    </source>
</evidence>
<feature type="domain" description="CUE" evidence="2">
    <location>
        <begin position="88"/>
        <end position="131"/>
    </location>
</feature>
<dbReference type="PANTHER" id="PTHR16461:SF5">
    <property type="entry name" value="TOLL-INTERACTING PROTEIN"/>
    <property type="match status" value="1"/>
</dbReference>
<dbReference type="InterPro" id="IPR009060">
    <property type="entry name" value="UBA-like_sf"/>
</dbReference>